<evidence type="ECO:0000256" key="2">
    <source>
        <dbReference type="ARBA" id="ARBA00023015"/>
    </source>
</evidence>
<dbReference type="Proteomes" id="UP000294927">
    <property type="component" value="Unassembled WGS sequence"/>
</dbReference>
<evidence type="ECO:0000259" key="5">
    <source>
        <dbReference type="PROSITE" id="PS50931"/>
    </source>
</evidence>
<evidence type="ECO:0000256" key="3">
    <source>
        <dbReference type="ARBA" id="ARBA00023125"/>
    </source>
</evidence>
<evidence type="ECO:0000313" key="7">
    <source>
        <dbReference type="Proteomes" id="UP000294927"/>
    </source>
</evidence>
<dbReference type="InterPro" id="IPR036388">
    <property type="entry name" value="WH-like_DNA-bd_sf"/>
</dbReference>
<dbReference type="PROSITE" id="PS50931">
    <property type="entry name" value="HTH_LYSR"/>
    <property type="match status" value="1"/>
</dbReference>
<proteinExistence type="inferred from homology"/>
<dbReference type="SUPFAM" id="SSF46785">
    <property type="entry name" value="Winged helix' DNA-binding domain"/>
    <property type="match status" value="1"/>
</dbReference>
<accession>A0A4R7VMT9</accession>
<name>A0A4R7VMT9_9PSEU</name>
<dbReference type="GO" id="GO:0003677">
    <property type="term" value="F:DNA binding"/>
    <property type="evidence" value="ECO:0007669"/>
    <property type="project" value="UniProtKB-KW"/>
</dbReference>
<dbReference type="InterPro" id="IPR000847">
    <property type="entry name" value="LysR_HTH_N"/>
</dbReference>
<evidence type="ECO:0000256" key="1">
    <source>
        <dbReference type="ARBA" id="ARBA00009437"/>
    </source>
</evidence>
<organism evidence="6 7">
    <name type="scientific">Actinophytocola oryzae</name>
    <dbReference type="NCBI Taxonomy" id="502181"/>
    <lineage>
        <taxon>Bacteria</taxon>
        <taxon>Bacillati</taxon>
        <taxon>Actinomycetota</taxon>
        <taxon>Actinomycetes</taxon>
        <taxon>Pseudonocardiales</taxon>
        <taxon>Pseudonocardiaceae</taxon>
    </lineage>
</organism>
<evidence type="ECO:0000313" key="6">
    <source>
        <dbReference type="EMBL" id="TDV50936.1"/>
    </source>
</evidence>
<keyword evidence="3 6" id="KW-0238">DNA-binding</keyword>
<keyword evidence="4" id="KW-0804">Transcription</keyword>
<dbReference type="Pfam" id="PF00126">
    <property type="entry name" value="HTH_1"/>
    <property type="match status" value="1"/>
</dbReference>
<evidence type="ECO:0000256" key="4">
    <source>
        <dbReference type="ARBA" id="ARBA00023163"/>
    </source>
</evidence>
<dbReference type="GO" id="GO:0003700">
    <property type="term" value="F:DNA-binding transcription factor activity"/>
    <property type="evidence" value="ECO:0007669"/>
    <property type="project" value="InterPro"/>
</dbReference>
<dbReference type="AlphaFoldDB" id="A0A4R7VMT9"/>
<reference evidence="6 7" key="1">
    <citation type="submission" date="2019-03" db="EMBL/GenBank/DDBJ databases">
        <title>Genomic Encyclopedia of Archaeal and Bacterial Type Strains, Phase II (KMG-II): from individual species to whole genera.</title>
        <authorList>
            <person name="Goeker M."/>
        </authorList>
    </citation>
    <scope>NUCLEOTIDE SEQUENCE [LARGE SCALE GENOMIC DNA]</scope>
    <source>
        <strain evidence="6 7">DSM 45499</strain>
    </source>
</reference>
<dbReference type="InterPro" id="IPR036390">
    <property type="entry name" value="WH_DNA-bd_sf"/>
</dbReference>
<dbReference type="PANTHER" id="PTHR30346">
    <property type="entry name" value="TRANSCRIPTIONAL DUAL REGULATOR HCAR-RELATED"/>
    <property type="match status" value="1"/>
</dbReference>
<gene>
    <name evidence="6" type="ORF">CLV71_106282</name>
</gene>
<dbReference type="Gene3D" id="1.10.10.10">
    <property type="entry name" value="Winged helix-like DNA-binding domain superfamily/Winged helix DNA-binding domain"/>
    <property type="match status" value="1"/>
</dbReference>
<keyword evidence="2" id="KW-0805">Transcription regulation</keyword>
<dbReference type="EMBL" id="SOCP01000006">
    <property type="protein sequence ID" value="TDV50936.1"/>
    <property type="molecule type" value="Genomic_DNA"/>
</dbReference>
<keyword evidence="7" id="KW-1185">Reference proteome</keyword>
<comment type="similarity">
    <text evidence="1">Belongs to the LysR transcriptional regulatory family.</text>
</comment>
<comment type="caution">
    <text evidence="6">The sequence shown here is derived from an EMBL/GenBank/DDBJ whole genome shotgun (WGS) entry which is preliminary data.</text>
</comment>
<feature type="domain" description="HTH lysR-type" evidence="5">
    <location>
        <begin position="27"/>
        <end position="78"/>
    </location>
</feature>
<dbReference type="PANTHER" id="PTHR30346:SF0">
    <property type="entry name" value="HCA OPERON TRANSCRIPTIONAL ACTIVATOR HCAR"/>
    <property type="match status" value="1"/>
</dbReference>
<dbReference type="GO" id="GO:0032993">
    <property type="term" value="C:protein-DNA complex"/>
    <property type="evidence" value="ECO:0007669"/>
    <property type="project" value="TreeGrafter"/>
</dbReference>
<protein>
    <submittedName>
        <fullName evidence="6">DNA-binding transcriptional LysR family regulator</fullName>
    </submittedName>
</protein>
<sequence>MLSKPQRLISMSTWHRLHPVDVVAACRAFVAVSGHGSFTVGAAAARIPQSVASRRVAALEQHFGARLFDRSSRSVTLTPFGRDMLPSARRLVELAETMEHDAERAKLRPFRMAVPAICAQRPLAHLVAEGRRHSLTLDLHPAGPAERAELVRTLEVRAALVAVPDGEGTWRVPLGLAQRTEPRSGTVYLETLRASRAQRTARRRRVWLQPEDDVPHLRDQITRLGDAVGLRPAQIVVATSLVDAAAEVLGSTDLLLCSRRQADELDLHWRPVGELRLVRGYTVVAGTRDDAERIRALPPAAIAHTLGEDE</sequence>